<sequence>MDDAAGDDVVLEILPSIRAYRSGRVELLLPTVFVPASLDPDTGVASKDVTINPSTGLSARVYLPPSSSFAGVRNLPVLVFYHGGGFCSGSAFSSPYHSYVNRLAAAAGILAVSADYRLAPEHPLPAAYDDSLEVLQWVAGGGLESADLDKIFVSGDSSCANIAHNVVLRLGQNNSVVEGLILLHPHFWGKEKIGSGVILKAKDADALWPFVCPGTTGLDDQRINPTAAGAPSLAALGCRRVLVAVAGRDLLNEDEGEWVGRRSRVLGDRRGRPRLLPPQLREREINFIHGAIGEVSDREELDL</sequence>
<dbReference type="EMBL" id="KZ452037">
    <property type="protein sequence ID" value="PKA49490.1"/>
    <property type="molecule type" value="Genomic_DNA"/>
</dbReference>
<dbReference type="STRING" id="1088818.A0A2I0A1R9"/>
<evidence type="ECO:0000259" key="1">
    <source>
        <dbReference type="Pfam" id="PF07859"/>
    </source>
</evidence>
<dbReference type="InterPro" id="IPR029058">
    <property type="entry name" value="AB_hydrolase_fold"/>
</dbReference>
<reference evidence="2 3" key="1">
    <citation type="journal article" date="2017" name="Nature">
        <title>The Apostasia genome and the evolution of orchids.</title>
        <authorList>
            <person name="Zhang G.Q."/>
            <person name="Liu K.W."/>
            <person name="Li Z."/>
            <person name="Lohaus R."/>
            <person name="Hsiao Y.Y."/>
            <person name="Niu S.C."/>
            <person name="Wang J.Y."/>
            <person name="Lin Y.C."/>
            <person name="Xu Q."/>
            <person name="Chen L.J."/>
            <person name="Yoshida K."/>
            <person name="Fujiwara S."/>
            <person name="Wang Z.W."/>
            <person name="Zhang Y.Q."/>
            <person name="Mitsuda N."/>
            <person name="Wang M."/>
            <person name="Liu G.H."/>
            <person name="Pecoraro L."/>
            <person name="Huang H.X."/>
            <person name="Xiao X.J."/>
            <person name="Lin M."/>
            <person name="Wu X.Y."/>
            <person name="Wu W.L."/>
            <person name="Chen Y.Y."/>
            <person name="Chang S.B."/>
            <person name="Sakamoto S."/>
            <person name="Ohme-Takagi M."/>
            <person name="Yagi M."/>
            <person name="Zeng S.J."/>
            <person name="Shen C.Y."/>
            <person name="Yeh C.M."/>
            <person name="Luo Y.B."/>
            <person name="Tsai W.C."/>
            <person name="Van de Peer Y."/>
            <person name="Liu Z.J."/>
        </authorList>
    </citation>
    <scope>NUCLEOTIDE SEQUENCE [LARGE SCALE GENOMIC DNA]</scope>
    <source>
        <strain evidence="3">cv. Shenzhen</strain>
        <tissue evidence="2">Stem</tissue>
    </source>
</reference>
<name>A0A2I0A1R9_9ASPA</name>
<dbReference type="EC" id="4.2.1.105" evidence="2"/>
<feature type="domain" description="Alpha/beta hydrolase fold-3" evidence="1">
    <location>
        <begin position="78"/>
        <end position="255"/>
    </location>
</feature>
<dbReference type="OrthoDB" id="408631at2759"/>
<dbReference type="AlphaFoldDB" id="A0A2I0A1R9"/>
<dbReference type="Pfam" id="PF07859">
    <property type="entry name" value="Abhydrolase_3"/>
    <property type="match status" value="1"/>
</dbReference>
<keyword evidence="3" id="KW-1185">Reference proteome</keyword>
<accession>A0A2I0A1R9</accession>
<keyword evidence="2" id="KW-0456">Lyase</keyword>
<dbReference type="PANTHER" id="PTHR23024:SF577">
    <property type="entry name" value="CARBOXYLESTERASE 2-RELATED"/>
    <property type="match status" value="1"/>
</dbReference>
<dbReference type="InterPro" id="IPR013094">
    <property type="entry name" value="AB_hydrolase_3"/>
</dbReference>
<gene>
    <name evidence="2" type="primary">CXE2</name>
    <name evidence="2" type="ORF">AXF42_Ash004030</name>
</gene>
<dbReference type="GO" id="GO:0033987">
    <property type="term" value="F:2-hydroxyisoflavanone dehydratase activity"/>
    <property type="evidence" value="ECO:0007669"/>
    <property type="project" value="UniProtKB-EC"/>
</dbReference>
<dbReference type="SUPFAM" id="SSF53474">
    <property type="entry name" value="alpha/beta-Hydrolases"/>
    <property type="match status" value="1"/>
</dbReference>
<dbReference type="PANTHER" id="PTHR23024">
    <property type="entry name" value="ARYLACETAMIDE DEACETYLASE"/>
    <property type="match status" value="1"/>
</dbReference>
<evidence type="ECO:0000313" key="3">
    <source>
        <dbReference type="Proteomes" id="UP000236161"/>
    </source>
</evidence>
<proteinExistence type="predicted"/>
<protein>
    <submittedName>
        <fullName evidence="2">Putative carboxylesterase 2</fullName>
        <ecNumber evidence="2">4.2.1.105</ecNumber>
    </submittedName>
</protein>
<evidence type="ECO:0000313" key="2">
    <source>
        <dbReference type="EMBL" id="PKA49490.1"/>
    </source>
</evidence>
<dbReference type="GO" id="GO:0016787">
    <property type="term" value="F:hydrolase activity"/>
    <property type="evidence" value="ECO:0007669"/>
    <property type="project" value="InterPro"/>
</dbReference>
<dbReference type="InterPro" id="IPR050466">
    <property type="entry name" value="Carboxylest/Gibb_receptor"/>
</dbReference>
<dbReference type="Proteomes" id="UP000236161">
    <property type="component" value="Unassembled WGS sequence"/>
</dbReference>
<dbReference type="Gene3D" id="3.40.50.1820">
    <property type="entry name" value="alpha/beta hydrolase"/>
    <property type="match status" value="1"/>
</dbReference>
<organism evidence="2 3">
    <name type="scientific">Apostasia shenzhenica</name>
    <dbReference type="NCBI Taxonomy" id="1088818"/>
    <lineage>
        <taxon>Eukaryota</taxon>
        <taxon>Viridiplantae</taxon>
        <taxon>Streptophyta</taxon>
        <taxon>Embryophyta</taxon>
        <taxon>Tracheophyta</taxon>
        <taxon>Spermatophyta</taxon>
        <taxon>Magnoliopsida</taxon>
        <taxon>Liliopsida</taxon>
        <taxon>Asparagales</taxon>
        <taxon>Orchidaceae</taxon>
        <taxon>Apostasioideae</taxon>
        <taxon>Apostasia</taxon>
    </lineage>
</organism>